<keyword evidence="3" id="KW-0238">DNA-binding</keyword>
<comment type="similarity">
    <text evidence="1">Belongs to the LysR transcriptional regulatory family.</text>
</comment>
<dbReference type="Gene3D" id="3.40.190.10">
    <property type="entry name" value="Periplasmic binding protein-like II"/>
    <property type="match status" value="2"/>
</dbReference>
<dbReference type="InterPro" id="IPR036388">
    <property type="entry name" value="WH-like_DNA-bd_sf"/>
</dbReference>
<keyword evidence="4" id="KW-0804">Transcription</keyword>
<dbReference type="HOGENOM" id="CLU_039613_37_1_6"/>
<dbReference type="GO" id="GO:0043565">
    <property type="term" value="F:sequence-specific DNA binding"/>
    <property type="evidence" value="ECO:0007669"/>
    <property type="project" value="TreeGrafter"/>
</dbReference>
<dbReference type="SUPFAM" id="SSF46785">
    <property type="entry name" value="Winged helix' DNA-binding domain"/>
    <property type="match status" value="1"/>
</dbReference>
<protein>
    <submittedName>
        <fullName evidence="6">Transcriptional regulator, LysR family</fullName>
    </submittedName>
</protein>
<dbReference type="FunFam" id="1.10.10.10:FF:000001">
    <property type="entry name" value="LysR family transcriptional regulator"/>
    <property type="match status" value="1"/>
</dbReference>
<dbReference type="OrthoDB" id="6787458at2"/>
<organism evidence="6 7">
    <name type="scientific">Chromohalobacter israelensis (strain ATCC BAA-138 / DSM 3043 / CIP 106854 / NCIMB 13768 / 1H11)</name>
    <name type="common">Chromohalobacter salexigens</name>
    <dbReference type="NCBI Taxonomy" id="290398"/>
    <lineage>
        <taxon>Bacteria</taxon>
        <taxon>Pseudomonadati</taxon>
        <taxon>Pseudomonadota</taxon>
        <taxon>Gammaproteobacteria</taxon>
        <taxon>Oceanospirillales</taxon>
        <taxon>Halomonadaceae</taxon>
        <taxon>Chromohalobacter</taxon>
    </lineage>
</organism>
<keyword evidence="2" id="KW-0805">Transcription regulation</keyword>
<dbReference type="eggNOG" id="COG0583">
    <property type="taxonomic scope" value="Bacteria"/>
</dbReference>
<gene>
    <name evidence="6" type="ordered locus">Csal_0381</name>
</gene>
<evidence type="ECO:0000313" key="7">
    <source>
        <dbReference type="Proteomes" id="UP000000239"/>
    </source>
</evidence>
<dbReference type="GO" id="GO:0003700">
    <property type="term" value="F:DNA-binding transcription factor activity"/>
    <property type="evidence" value="ECO:0007669"/>
    <property type="project" value="InterPro"/>
</dbReference>
<dbReference type="Pfam" id="PF03466">
    <property type="entry name" value="LysR_substrate"/>
    <property type="match status" value="1"/>
</dbReference>
<dbReference type="GO" id="GO:0006351">
    <property type="term" value="P:DNA-templated transcription"/>
    <property type="evidence" value="ECO:0007669"/>
    <property type="project" value="TreeGrafter"/>
</dbReference>
<proteinExistence type="inferred from homology"/>
<dbReference type="KEGG" id="csa:Csal_0381"/>
<dbReference type="PANTHER" id="PTHR30537:SF74">
    <property type="entry name" value="HTH-TYPE TRANSCRIPTIONAL REGULATOR TRPI"/>
    <property type="match status" value="1"/>
</dbReference>
<dbReference type="InterPro" id="IPR000847">
    <property type="entry name" value="LysR_HTH_N"/>
</dbReference>
<dbReference type="SUPFAM" id="SSF53850">
    <property type="entry name" value="Periplasmic binding protein-like II"/>
    <property type="match status" value="1"/>
</dbReference>
<accession>Q1R0L5</accession>
<sequence length="327" mass="35859">MARTLPPLGALHCFEMAAHHGSFARAAKALTLTPAAVSQQIRQLESRLGTTLFLRHPRSVELTPAGREYATAIGLALDQIAVATERVVGHHAPHRLTIATTPAFAAKWLVSRLIDFQGRYPDLEVRLVTSNSLADMARQDIDVAIRYGQGRWPGLEATPLMHTDLFPVCSPALLARGPSLIRLSDLREHVLLRLMHDEWPTWLRHMGILEGEELETGEWRPGPRYADAGLMIQAALAGQGVALGQRVLVADDLAAKRLVRPFEATLPSAQSYWLVMQPGNAGLPKVRAFQAWLDEAVSTWRLSITADDGAAQNAQSSSSVRSERPMT</sequence>
<dbReference type="EMBL" id="CP000285">
    <property type="protein sequence ID" value="ABE57743.1"/>
    <property type="molecule type" value="Genomic_DNA"/>
</dbReference>
<evidence type="ECO:0000256" key="2">
    <source>
        <dbReference type="ARBA" id="ARBA00023015"/>
    </source>
</evidence>
<dbReference type="Pfam" id="PF00126">
    <property type="entry name" value="HTH_1"/>
    <property type="match status" value="1"/>
</dbReference>
<dbReference type="AlphaFoldDB" id="Q1R0L5"/>
<dbReference type="PRINTS" id="PR00039">
    <property type="entry name" value="HTHLYSR"/>
</dbReference>
<dbReference type="PROSITE" id="PS50931">
    <property type="entry name" value="HTH_LYSR"/>
    <property type="match status" value="1"/>
</dbReference>
<evidence type="ECO:0000256" key="3">
    <source>
        <dbReference type="ARBA" id="ARBA00023125"/>
    </source>
</evidence>
<dbReference type="Proteomes" id="UP000000239">
    <property type="component" value="Chromosome"/>
</dbReference>
<dbReference type="PANTHER" id="PTHR30537">
    <property type="entry name" value="HTH-TYPE TRANSCRIPTIONAL REGULATOR"/>
    <property type="match status" value="1"/>
</dbReference>
<evidence type="ECO:0000256" key="1">
    <source>
        <dbReference type="ARBA" id="ARBA00009437"/>
    </source>
</evidence>
<dbReference type="GeneID" id="95333125"/>
<name>Q1R0L5_CHRI1</name>
<dbReference type="STRING" id="290398.Csal_0381"/>
<dbReference type="InterPro" id="IPR005119">
    <property type="entry name" value="LysR_subst-bd"/>
</dbReference>
<dbReference type="InterPro" id="IPR058163">
    <property type="entry name" value="LysR-type_TF_proteobact-type"/>
</dbReference>
<keyword evidence="7" id="KW-1185">Reference proteome</keyword>
<feature type="domain" description="HTH lysR-type" evidence="5">
    <location>
        <begin position="6"/>
        <end position="63"/>
    </location>
</feature>
<evidence type="ECO:0000313" key="6">
    <source>
        <dbReference type="EMBL" id="ABE57743.1"/>
    </source>
</evidence>
<dbReference type="NCBIfam" id="NF008352">
    <property type="entry name" value="PRK11139.1"/>
    <property type="match status" value="1"/>
</dbReference>
<dbReference type="RefSeq" id="WP_011505689.1">
    <property type="nucleotide sequence ID" value="NC_007963.1"/>
</dbReference>
<dbReference type="Gene3D" id="1.10.10.10">
    <property type="entry name" value="Winged helix-like DNA-binding domain superfamily/Winged helix DNA-binding domain"/>
    <property type="match status" value="1"/>
</dbReference>
<dbReference type="InterPro" id="IPR036390">
    <property type="entry name" value="WH_DNA-bd_sf"/>
</dbReference>
<evidence type="ECO:0000256" key="4">
    <source>
        <dbReference type="ARBA" id="ARBA00023163"/>
    </source>
</evidence>
<reference evidence="6 7" key="1">
    <citation type="journal article" date="2011" name="Stand. Genomic Sci.">
        <title>Complete genome sequence of the halophilic and highly halotolerant Chromohalobacter salexigens type strain (1H11(T)).</title>
        <authorList>
            <person name="Copeland A."/>
            <person name="O'Connor K."/>
            <person name="Lucas S."/>
            <person name="Lapidus A."/>
            <person name="Berry K.W."/>
            <person name="Detter J.C."/>
            <person name="Del Rio T.G."/>
            <person name="Hammon N."/>
            <person name="Dalin E."/>
            <person name="Tice H."/>
            <person name="Pitluck S."/>
            <person name="Bruce D."/>
            <person name="Goodwin L."/>
            <person name="Han C."/>
            <person name="Tapia R."/>
            <person name="Saunders E."/>
            <person name="Schmutz J."/>
            <person name="Brettin T."/>
            <person name="Larimer F."/>
            <person name="Land M."/>
            <person name="Hauser L."/>
            <person name="Vargas C."/>
            <person name="Nieto J.J."/>
            <person name="Kyrpides N.C."/>
            <person name="Ivanova N."/>
            <person name="Goker M."/>
            <person name="Klenk H.P."/>
            <person name="Csonka L.N."/>
            <person name="Woyke T."/>
        </authorList>
    </citation>
    <scope>NUCLEOTIDE SEQUENCE [LARGE SCALE GENOMIC DNA]</scope>
    <source>
        <strain evidence="7">ATCC BAA-138 / DSM 3043 / CIP 106854 / NCIMB 13768 / 1H11</strain>
    </source>
</reference>
<dbReference type="CDD" id="cd08432">
    <property type="entry name" value="PBP2_GcdR_TrpI_HvrB_AmpR_like"/>
    <property type="match status" value="1"/>
</dbReference>
<evidence type="ECO:0000259" key="5">
    <source>
        <dbReference type="PROSITE" id="PS50931"/>
    </source>
</evidence>